<evidence type="ECO:0000256" key="5">
    <source>
        <dbReference type="ARBA" id="ARBA00023136"/>
    </source>
</evidence>
<dbReference type="InterPro" id="IPR018076">
    <property type="entry name" value="T2SS_GspF_dom"/>
</dbReference>
<feature type="transmembrane region" description="Helical" evidence="6">
    <location>
        <begin position="90"/>
        <end position="110"/>
    </location>
</feature>
<organism evidence="8 9">
    <name type="scientific">Actinokineospora xionganensis</name>
    <dbReference type="NCBI Taxonomy" id="2684470"/>
    <lineage>
        <taxon>Bacteria</taxon>
        <taxon>Bacillati</taxon>
        <taxon>Actinomycetota</taxon>
        <taxon>Actinomycetes</taxon>
        <taxon>Pseudonocardiales</taxon>
        <taxon>Pseudonocardiaceae</taxon>
        <taxon>Actinokineospora</taxon>
    </lineage>
</organism>
<dbReference type="PANTHER" id="PTHR35007:SF1">
    <property type="entry name" value="PILUS ASSEMBLY PROTEIN"/>
    <property type="match status" value="1"/>
</dbReference>
<evidence type="ECO:0000256" key="1">
    <source>
        <dbReference type="ARBA" id="ARBA00004651"/>
    </source>
</evidence>
<keyword evidence="5 6" id="KW-0472">Membrane</keyword>
<evidence type="ECO:0000256" key="4">
    <source>
        <dbReference type="ARBA" id="ARBA00022989"/>
    </source>
</evidence>
<keyword evidence="4 6" id="KW-1133">Transmembrane helix</keyword>
<protein>
    <submittedName>
        <fullName evidence="8">Type II secretion system F family protein</fullName>
    </submittedName>
</protein>
<sequence>MLGALAGLAIVLALWAVAPAAPVDLAAVLQRWDRTHLAQPDFSASSSRSDRVVGWIANRMSANTSVLLGVPVADLELIGRRIDWFVLRRLGYAALGLATPSALWALAAIANVDVPITLPAIVGVGLAVGMSMLPTRVVAQEAKQAREDFGRAVAAYLDLVAQERARGSSPIQALSEAATVADGWVFRRIQATLTHAFRAGITPWDALSHLAKQVGVTELTDLADIVAAAADGAAVYRTLTSKAAALRAAALATDKARANERSEKLVLPVALLGVGFLLLVLYPAASLLAG</sequence>
<feature type="transmembrane region" description="Helical" evidence="6">
    <location>
        <begin position="116"/>
        <end position="139"/>
    </location>
</feature>
<accession>A0ABR7LF55</accession>
<dbReference type="Pfam" id="PF00482">
    <property type="entry name" value="T2SSF"/>
    <property type="match status" value="1"/>
</dbReference>
<keyword evidence="9" id="KW-1185">Reference proteome</keyword>
<feature type="transmembrane region" description="Helical" evidence="6">
    <location>
        <begin position="265"/>
        <end position="285"/>
    </location>
</feature>
<dbReference type="PANTHER" id="PTHR35007">
    <property type="entry name" value="INTEGRAL MEMBRANE PROTEIN-RELATED"/>
    <property type="match status" value="1"/>
</dbReference>
<evidence type="ECO:0000256" key="6">
    <source>
        <dbReference type="SAM" id="Phobius"/>
    </source>
</evidence>
<feature type="domain" description="Type II secretion system protein GspF" evidence="7">
    <location>
        <begin position="163"/>
        <end position="283"/>
    </location>
</feature>
<keyword evidence="3 6" id="KW-0812">Transmembrane</keyword>
<proteinExistence type="predicted"/>
<comment type="caution">
    <text evidence="8">The sequence shown here is derived from an EMBL/GenBank/DDBJ whole genome shotgun (WGS) entry which is preliminary data.</text>
</comment>
<comment type="subcellular location">
    <subcellularLocation>
        <location evidence="1">Cell membrane</location>
        <topology evidence="1">Multi-pass membrane protein</topology>
    </subcellularLocation>
</comment>
<dbReference type="Proteomes" id="UP000734823">
    <property type="component" value="Unassembled WGS sequence"/>
</dbReference>
<name>A0ABR7LF55_9PSEU</name>
<evidence type="ECO:0000259" key="7">
    <source>
        <dbReference type="Pfam" id="PF00482"/>
    </source>
</evidence>
<gene>
    <name evidence="8" type="ORF">GPZ80_29810</name>
</gene>
<evidence type="ECO:0000256" key="2">
    <source>
        <dbReference type="ARBA" id="ARBA00022475"/>
    </source>
</evidence>
<evidence type="ECO:0000313" key="8">
    <source>
        <dbReference type="EMBL" id="MBC6451363.1"/>
    </source>
</evidence>
<evidence type="ECO:0000313" key="9">
    <source>
        <dbReference type="Proteomes" id="UP000734823"/>
    </source>
</evidence>
<evidence type="ECO:0000256" key="3">
    <source>
        <dbReference type="ARBA" id="ARBA00022692"/>
    </source>
</evidence>
<reference evidence="8 9" key="1">
    <citation type="submission" date="2020-06" db="EMBL/GenBank/DDBJ databases">
        <title>Actinokineospora xiongansis sp. nov., isolated from soil of Baiyangdian.</title>
        <authorList>
            <person name="Zhang X."/>
        </authorList>
    </citation>
    <scope>NUCLEOTIDE SEQUENCE [LARGE SCALE GENOMIC DNA]</scope>
    <source>
        <strain evidence="8 9">HBU206404</strain>
    </source>
</reference>
<dbReference type="EMBL" id="JABVED010000028">
    <property type="protein sequence ID" value="MBC6451363.1"/>
    <property type="molecule type" value="Genomic_DNA"/>
</dbReference>
<keyword evidence="2" id="KW-1003">Cell membrane</keyword>